<evidence type="ECO:0000313" key="2">
    <source>
        <dbReference type="EMBL" id="MFC4185318.1"/>
    </source>
</evidence>
<feature type="domain" description="HTH luxR-type" evidence="1">
    <location>
        <begin position="255"/>
        <end position="320"/>
    </location>
</feature>
<proteinExistence type="predicted"/>
<dbReference type="SUPFAM" id="SSF46894">
    <property type="entry name" value="C-terminal effector domain of the bipartite response regulators"/>
    <property type="match status" value="1"/>
</dbReference>
<dbReference type="InterPro" id="IPR036388">
    <property type="entry name" value="WH-like_DNA-bd_sf"/>
</dbReference>
<comment type="caution">
    <text evidence="2">The sequence shown here is derived from an EMBL/GenBank/DDBJ whole genome shotgun (WGS) entry which is preliminary data.</text>
</comment>
<organism evidence="2 3">
    <name type="scientific">Streptomyces flavovirens</name>
    <dbReference type="NCBI Taxonomy" id="52258"/>
    <lineage>
        <taxon>Bacteria</taxon>
        <taxon>Bacillati</taxon>
        <taxon>Actinomycetota</taxon>
        <taxon>Actinomycetes</taxon>
        <taxon>Kitasatosporales</taxon>
        <taxon>Streptomycetaceae</taxon>
        <taxon>Streptomyces</taxon>
    </lineage>
</organism>
<evidence type="ECO:0000313" key="3">
    <source>
        <dbReference type="Proteomes" id="UP001595871"/>
    </source>
</evidence>
<dbReference type="Gene3D" id="1.10.10.10">
    <property type="entry name" value="Winged helix-like DNA-binding domain superfamily/Winged helix DNA-binding domain"/>
    <property type="match status" value="1"/>
</dbReference>
<name>A0ABV8MYT1_9ACTN</name>
<reference evidence="3" key="1">
    <citation type="journal article" date="2019" name="Int. J. Syst. Evol. Microbiol.">
        <title>The Global Catalogue of Microorganisms (GCM) 10K type strain sequencing project: providing services to taxonomists for standard genome sequencing and annotation.</title>
        <authorList>
            <consortium name="The Broad Institute Genomics Platform"/>
            <consortium name="The Broad Institute Genome Sequencing Center for Infectious Disease"/>
            <person name="Wu L."/>
            <person name="Ma J."/>
        </authorList>
    </citation>
    <scope>NUCLEOTIDE SEQUENCE [LARGE SCALE GENOMIC DNA]</scope>
    <source>
        <strain evidence="3">CCM 3243</strain>
    </source>
</reference>
<dbReference type="RefSeq" id="WP_200694895.1">
    <property type="nucleotide sequence ID" value="NZ_BAAAYA010000011.1"/>
</dbReference>
<dbReference type="PROSITE" id="PS50043">
    <property type="entry name" value="HTH_LUXR_2"/>
    <property type="match status" value="1"/>
</dbReference>
<dbReference type="InterPro" id="IPR016032">
    <property type="entry name" value="Sig_transdc_resp-reg_C-effctor"/>
</dbReference>
<dbReference type="InterPro" id="IPR051797">
    <property type="entry name" value="TrmB-like"/>
</dbReference>
<dbReference type="Pfam" id="PF00196">
    <property type="entry name" value="GerE"/>
    <property type="match status" value="1"/>
</dbReference>
<accession>A0ABV8MYT1</accession>
<protein>
    <submittedName>
        <fullName evidence="2">LuxR C-terminal-related transcriptional regulator</fullName>
    </submittedName>
</protein>
<keyword evidence="3" id="KW-1185">Reference proteome</keyword>
<gene>
    <name evidence="2" type="ORF">ACFO3R_02775</name>
</gene>
<dbReference type="PANTHER" id="PTHR34293:SF1">
    <property type="entry name" value="HTH-TYPE TRANSCRIPTIONAL REGULATOR TRMBL2"/>
    <property type="match status" value="1"/>
</dbReference>
<dbReference type="PANTHER" id="PTHR34293">
    <property type="entry name" value="HTH-TYPE TRANSCRIPTIONAL REGULATOR TRMBL2"/>
    <property type="match status" value="1"/>
</dbReference>
<dbReference type="SMART" id="SM00421">
    <property type="entry name" value="HTH_LUXR"/>
    <property type="match status" value="1"/>
</dbReference>
<dbReference type="EMBL" id="JBHSCF010000004">
    <property type="protein sequence ID" value="MFC4185318.1"/>
    <property type="molecule type" value="Genomic_DNA"/>
</dbReference>
<sequence length="337" mass="37130">MSSSYDPLDIELYRAELQKPRYTDEELAQGLGLDPAEVRRRRENLAELRLLRRVDEDTWVAVSPHAAADALLGDEEKELERRRVELARRREELTALTAEYLEARSLRSSAAHVETLHGLETVRAALTELAALCTTSVDSMVPGGAQSDSAVRAALPLDKAQLDRGVALRSLFLDSARSHPGTQRYLNELREAGAEVRTTGLLPTRLVLYDRRTAVVPLDAQDTARGAVVVHDPPLVALLVHLFDLYWGQAASDAAPRHEDRLSSTEQAILRMMAAGQLDEAISRQVGMSVRTTRRIISGLTRRLGANSRFQAGVRAVAHGWIAPRPATQETTSSPRA</sequence>
<evidence type="ECO:0000259" key="1">
    <source>
        <dbReference type="PROSITE" id="PS50043"/>
    </source>
</evidence>
<dbReference type="InterPro" id="IPR000792">
    <property type="entry name" value="Tscrpt_reg_LuxR_C"/>
</dbReference>
<dbReference type="Proteomes" id="UP001595871">
    <property type="component" value="Unassembled WGS sequence"/>
</dbReference>